<feature type="transmembrane region" description="Helical" evidence="1">
    <location>
        <begin position="253"/>
        <end position="275"/>
    </location>
</feature>
<keyword evidence="1" id="KW-0812">Transmembrane</keyword>
<feature type="transmembrane region" description="Helical" evidence="1">
    <location>
        <begin position="361"/>
        <end position="381"/>
    </location>
</feature>
<feature type="transmembrane region" description="Helical" evidence="1">
    <location>
        <begin position="334"/>
        <end position="355"/>
    </location>
</feature>
<comment type="caution">
    <text evidence="2">The sequence shown here is derived from an EMBL/GenBank/DDBJ whole genome shotgun (WGS) entry which is preliminary data.</text>
</comment>
<keyword evidence="1" id="KW-0472">Membrane</keyword>
<evidence type="ECO:0000313" key="3">
    <source>
        <dbReference type="Proteomes" id="UP000177371"/>
    </source>
</evidence>
<evidence type="ECO:0000313" key="2">
    <source>
        <dbReference type="EMBL" id="OGC51203.1"/>
    </source>
</evidence>
<dbReference type="STRING" id="1802610.A2W32_05695"/>
<feature type="transmembrane region" description="Helical" evidence="1">
    <location>
        <begin position="12"/>
        <end position="31"/>
    </location>
</feature>
<feature type="transmembrane region" description="Helical" evidence="1">
    <location>
        <begin position="388"/>
        <end position="404"/>
    </location>
</feature>
<dbReference type="AlphaFoldDB" id="A0A1F4V3X7"/>
<accession>A0A1F4V3X7</accession>
<sequence length="434" mass="50146">MLKFISVFNKYRNIFILTLVVFILYLINLPVDFSKDLQNGLYRRMITSNDVIPNTFLPYVLIRERTFNFVSIYTTLKNFDEEGIQGTPYYLIPTPDGYVSSYPILTGLFAAPIYFIPMILNKIPELTYHENILKIALLGRVAASFYAALSVGIFYLICRKISNNNKLSLIFSVFYAFGTGTYSISSRGLWMHTISQLLFSITLLILLFKKDSKFKYTFLGVLLGLSVINRPTSIVIAAVLTFYILLYKRKYFFNYLIGVLPLFLVYLFSNFYFYGSVISEGYSSRDAANEWTGDWLQSIPAFLFSPARGFLFISPPLLLGFIGMYKKIKEKDKLYTFIAIGYIASVLLIGKWYAWHGANAFGHRMLVDYLPFIGLFSFLIIKDLKKRLLGVVIVLIVFSIYVHFNAVVNRKSRCDEVHNWSFYCLKWPDRPAQY</sequence>
<keyword evidence="1" id="KW-1133">Transmembrane helix</keyword>
<dbReference type="EMBL" id="MEUT01000027">
    <property type="protein sequence ID" value="OGC51203.1"/>
    <property type="molecule type" value="Genomic_DNA"/>
</dbReference>
<name>A0A1F4V3X7_UNCKA</name>
<feature type="transmembrane region" description="Helical" evidence="1">
    <location>
        <begin position="167"/>
        <end position="184"/>
    </location>
</feature>
<feature type="transmembrane region" description="Helical" evidence="1">
    <location>
        <begin position="99"/>
        <end position="120"/>
    </location>
</feature>
<feature type="transmembrane region" description="Helical" evidence="1">
    <location>
        <begin position="132"/>
        <end position="155"/>
    </location>
</feature>
<organism evidence="2 3">
    <name type="scientific">candidate division WWE3 bacterium RBG_16_37_10</name>
    <dbReference type="NCBI Taxonomy" id="1802610"/>
    <lineage>
        <taxon>Bacteria</taxon>
        <taxon>Katanobacteria</taxon>
    </lineage>
</organism>
<evidence type="ECO:0008006" key="4">
    <source>
        <dbReference type="Google" id="ProtNLM"/>
    </source>
</evidence>
<dbReference type="Proteomes" id="UP000177371">
    <property type="component" value="Unassembled WGS sequence"/>
</dbReference>
<feature type="transmembrane region" description="Helical" evidence="1">
    <location>
        <begin position="295"/>
        <end position="322"/>
    </location>
</feature>
<proteinExistence type="predicted"/>
<protein>
    <recommendedName>
        <fullName evidence="4">Glycosyltransferase RgtA/B/C/D-like domain-containing protein</fullName>
    </recommendedName>
</protein>
<gene>
    <name evidence="2" type="ORF">A2W32_05695</name>
</gene>
<evidence type="ECO:0000256" key="1">
    <source>
        <dbReference type="SAM" id="Phobius"/>
    </source>
</evidence>
<feature type="transmembrane region" description="Helical" evidence="1">
    <location>
        <begin position="189"/>
        <end position="208"/>
    </location>
</feature>
<reference evidence="2 3" key="1">
    <citation type="journal article" date="2016" name="Nat. Commun.">
        <title>Thousands of microbial genomes shed light on interconnected biogeochemical processes in an aquifer system.</title>
        <authorList>
            <person name="Anantharaman K."/>
            <person name="Brown C.T."/>
            <person name="Hug L.A."/>
            <person name="Sharon I."/>
            <person name="Castelle C.J."/>
            <person name="Probst A.J."/>
            <person name="Thomas B.C."/>
            <person name="Singh A."/>
            <person name="Wilkins M.J."/>
            <person name="Karaoz U."/>
            <person name="Brodie E.L."/>
            <person name="Williams K.H."/>
            <person name="Hubbard S.S."/>
            <person name="Banfield J.F."/>
        </authorList>
    </citation>
    <scope>NUCLEOTIDE SEQUENCE [LARGE SCALE GENOMIC DNA]</scope>
</reference>
<feature type="transmembrane region" description="Helical" evidence="1">
    <location>
        <begin position="228"/>
        <end position="246"/>
    </location>
</feature>